<keyword evidence="4 8" id="KW-0223">Dioxygenase</keyword>
<evidence type="ECO:0000256" key="4">
    <source>
        <dbReference type="ARBA" id="ARBA00022964"/>
    </source>
</evidence>
<dbReference type="SUPFAM" id="SSF51182">
    <property type="entry name" value="RmlC-like cupins"/>
    <property type="match status" value="1"/>
</dbReference>
<dbReference type="AlphaFoldDB" id="A0A2P6V9B6"/>
<dbReference type="Pfam" id="PF05995">
    <property type="entry name" value="CDO_I"/>
    <property type="match status" value="1"/>
</dbReference>
<gene>
    <name evidence="8" type="ORF">C2E20_5780</name>
</gene>
<keyword evidence="5" id="KW-0560">Oxidoreductase</keyword>
<dbReference type="Proteomes" id="UP000239649">
    <property type="component" value="Unassembled WGS sequence"/>
</dbReference>
<dbReference type="Gene3D" id="2.60.120.10">
    <property type="entry name" value="Jelly Rolls"/>
    <property type="match status" value="1"/>
</dbReference>
<reference evidence="8 9" key="1">
    <citation type="journal article" date="2018" name="Plant J.">
        <title>Genome sequences of Chlorella sorokiniana UTEX 1602 and Micractinium conductrix SAG 241.80: implications to maltose excretion by a green alga.</title>
        <authorList>
            <person name="Arriola M.B."/>
            <person name="Velmurugan N."/>
            <person name="Zhang Y."/>
            <person name="Plunkett M.H."/>
            <person name="Hondzo H."/>
            <person name="Barney B.M."/>
        </authorList>
    </citation>
    <scope>NUCLEOTIDE SEQUENCE [LARGE SCALE GENOMIC DNA]</scope>
    <source>
        <strain evidence="8 9">SAG 241.80</strain>
    </source>
</reference>
<dbReference type="InterPro" id="IPR010300">
    <property type="entry name" value="CDO_1"/>
</dbReference>
<comment type="caution">
    <text evidence="8">The sequence shown here is derived from an EMBL/GenBank/DDBJ whole genome shotgun (WGS) entry which is preliminary data.</text>
</comment>
<dbReference type="InterPro" id="IPR014710">
    <property type="entry name" value="RmlC-like_jellyroll"/>
</dbReference>
<dbReference type="EMBL" id="LHPF02000018">
    <property type="protein sequence ID" value="PSC70678.1"/>
    <property type="molecule type" value="Genomic_DNA"/>
</dbReference>
<feature type="compositionally biased region" description="Gly residues" evidence="7">
    <location>
        <begin position="761"/>
        <end position="776"/>
    </location>
</feature>
<organism evidence="8 9">
    <name type="scientific">Micractinium conductrix</name>
    <dbReference type="NCBI Taxonomy" id="554055"/>
    <lineage>
        <taxon>Eukaryota</taxon>
        <taxon>Viridiplantae</taxon>
        <taxon>Chlorophyta</taxon>
        <taxon>core chlorophytes</taxon>
        <taxon>Trebouxiophyceae</taxon>
        <taxon>Chlorellales</taxon>
        <taxon>Chlorellaceae</taxon>
        <taxon>Chlorella clade</taxon>
        <taxon>Micractinium</taxon>
    </lineage>
</organism>
<evidence type="ECO:0000313" key="8">
    <source>
        <dbReference type="EMBL" id="PSC70678.1"/>
    </source>
</evidence>
<protein>
    <recommendedName>
        <fullName evidence="2">cysteine dioxygenase</fullName>
        <ecNumber evidence="2">1.13.11.20</ecNumber>
    </recommendedName>
</protein>
<dbReference type="GO" id="GO:0017172">
    <property type="term" value="F:cysteine dioxygenase activity"/>
    <property type="evidence" value="ECO:0007669"/>
    <property type="project" value="UniProtKB-EC"/>
</dbReference>
<evidence type="ECO:0000256" key="3">
    <source>
        <dbReference type="ARBA" id="ARBA00022723"/>
    </source>
</evidence>
<dbReference type="PANTHER" id="PTHR12918:SF1">
    <property type="entry name" value="CYSTEINE DIOXYGENASE TYPE 1"/>
    <property type="match status" value="1"/>
</dbReference>
<dbReference type="GO" id="GO:0008198">
    <property type="term" value="F:ferrous iron binding"/>
    <property type="evidence" value="ECO:0007669"/>
    <property type="project" value="TreeGrafter"/>
</dbReference>
<feature type="region of interest" description="Disordered" evidence="7">
    <location>
        <begin position="385"/>
        <end position="407"/>
    </location>
</feature>
<feature type="compositionally biased region" description="Acidic residues" evidence="7">
    <location>
        <begin position="385"/>
        <end position="402"/>
    </location>
</feature>
<feature type="compositionally biased region" description="Low complexity" evidence="7">
    <location>
        <begin position="883"/>
        <end position="899"/>
    </location>
</feature>
<dbReference type="STRING" id="554055.A0A2P6V9B6"/>
<keyword evidence="9" id="KW-1185">Reference proteome</keyword>
<dbReference type="InterPro" id="IPR011051">
    <property type="entry name" value="RmlC_Cupin_sf"/>
</dbReference>
<evidence type="ECO:0000256" key="6">
    <source>
        <dbReference type="ARBA" id="ARBA00023004"/>
    </source>
</evidence>
<comment type="similarity">
    <text evidence="1">Belongs to the cysteine dioxygenase family.</text>
</comment>
<dbReference type="EC" id="1.13.11.20" evidence="2"/>
<proteinExistence type="inferred from homology"/>
<dbReference type="GO" id="GO:0019448">
    <property type="term" value="P:L-cysteine catabolic process"/>
    <property type="evidence" value="ECO:0007669"/>
    <property type="project" value="TreeGrafter"/>
</dbReference>
<dbReference type="CDD" id="cd14686">
    <property type="entry name" value="bZIP"/>
    <property type="match status" value="1"/>
</dbReference>
<evidence type="ECO:0000256" key="2">
    <source>
        <dbReference type="ARBA" id="ARBA00013133"/>
    </source>
</evidence>
<feature type="region of interest" description="Disordered" evidence="7">
    <location>
        <begin position="883"/>
        <end position="907"/>
    </location>
</feature>
<evidence type="ECO:0000256" key="5">
    <source>
        <dbReference type="ARBA" id="ARBA00023002"/>
    </source>
</evidence>
<dbReference type="PANTHER" id="PTHR12918">
    <property type="entry name" value="CYSTEINE DIOXYGENASE"/>
    <property type="match status" value="1"/>
</dbReference>
<evidence type="ECO:0000256" key="1">
    <source>
        <dbReference type="ARBA" id="ARBA00006622"/>
    </source>
</evidence>
<name>A0A2P6V9B6_9CHLO</name>
<dbReference type="CDD" id="cd10548">
    <property type="entry name" value="cupin_CDO"/>
    <property type="match status" value="1"/>
</dbReference>
<accession>A0A2P6V9B6</accession>
<evidence type="ECO:0000313" key="9">
    <source>
        <dbReference type="Proteomes" id="UP000239649"/>
    </source>
</evidence>
<evidence type="ECO:0000256" key="7">
    <source>
        <dbReference type="SAM" id="MobiDB-lite"/>
    </source>
</evidence>
<dbReference type="OrthoDB" id="543511at2759"/>
<keyword evidence="6" id="KW-0408">Iron</keyword>
<sequence length="907" mass="95619">MAVNVQQRRALLGALETGGGEAFKPYVHFGEEHYVRNLVFANQDFELLVLCWRPGQGSRVHNHADSHGWVTVLAGRVEEARYINPVLDDSLPPSPHEAPAEPPALPGVLSATAPCPPLAETGRVVGGPGAQLYINDGMALHAVRCADDSSEAGAVTLVRLYEPEADRVVVRDMPIGAWTFVPQRQTDEFRRSVNAAALRTDRLGLQTVGSLWMLLVVAKPLLQERLPWLALRAASHSVLAAALVALLAWRPATWARHREVFVSLFLLHACITTLDGALHGGTNILERHQGSSLLLLVLLLVCICLQHRPVGGTLLFVPRLCVAANAVVLPAVVLVALAGSHRVCLRLLEAPGVEEPLSVLYAWVALLHGAVTSAGVLPQAQAEEAEAAEEEWGGSEEEEEEEERRAGRRTLNRLAAARYRQRQKAEEQQLVAQLAAGAEERVALQCCRVQAERHQLAVDRGALLGWEAVQHDLHTCMQQLGVSGSSPFDVAVASAQAMQPAALPAALALAAGSGSAAAGGSGNATGVAAAAGAGPAGGAAPEAAGSAADAARLVASMEREFAAELDQVVQAEDPKAAADAVLQLLPPDVHPVLDASAAAFVEQVKQMQRSIQALVSAAQREYAGGGGHQPPAIARAVEQCALLRKLLLALSLARPDPDKLLRLIATSAEAPPGTWERAAEALRPSLTAEQLAGLHAARQTWVRTMGPLLAARGAQLSRLESLQAALVALRAGGEAGPAEEARWTAVADAAGALALPPSGQGQQGGAGEGVHGGGLPAAGQGSPSARELAAAMQVSADVAARDYTGMWAAAQEREQLQRELRHLSDSYKRGWTCLVRFLLQILQTISLLQCSLMLSACAPHFPDLVQIACVLLEGQGPAQPVQLQQVAEQVEGQEQQGQQEQDEQAEG</sequence>
<keyword evidence="3" id="KW-0479">Metal-binding</keyword>
<feature type="region of interest" description="Disordered" evidence="7">
    <location>
        <begin position="754"/>
        <end position="782"/>
    </location>
</feature>